<protein>
    <recommendedName>
        <fullName evidence="1">Integrase catalytic domain-containing protein</fullName>
    </recommendedName>
</protein>
<dbReference type="RefSeq" id="WP_092478759.1">
    <property type="nucleotide sequence ID" value="NZ_FOHN01000029.1"/>
</dbReference>
<dbReference type="InterPro" id="IPR012337">
    <property type="entry name" value="RNaseH-like_sf"/>
</dbReference>
<dbReference type="InterPro" id="IPR001584">
    <property type="entry name" value="Integrase_cat-core"/>
</dbReference>
<dbReference type="AlphaFoldDB" id="A0A1I0FC02"/>
<proteinExistence type="predicted"/>
<dbReference type="EMBL" id="FOHN01000029">
    <property type="protein sequence ID" value="SET54861.1"/>
    <property type="molecule type" value="Genomic_DNA"/>
</dbReference>
<dbReference type="Gene3D" id="3.30.420.10">
    <property type="entry name" value="Ribonuclease H-like superfamily/Ribonuclease H"/>
    <property type="match status" value="1"/>
</dbReference>
<dbReference type="Proteomes" id="UP000199800">
    <property type="component" value="Unassembled WGS sequence"/>
</dbReference>
<name>A0A1I0FC02_9FIRM</name>
<dbReference type="SUPFAM" id="SSF53098">
    <property type="entry name" value="Ribonuclease H-like"/>
    <property type="match status" value="1"/>
</dbReference>
<dbReference type="GO" id="GO:0015074">
    <property type="term" value="P:DNA integration"/>
    <property type="evidence" value="ECO:0007669"/>
    <property type="project" value="InterPro"/>
</dbReference>
<sequence length="644" mass="74497">MASKKYDLFQLEEERKHWKTVNTDCLTKEVHIVYIQRKQAVDMYIDGYSLSVISNSINCSASSPIKWIEKCRKKDEYGSPYGYSGLLPYKHLDQYKRTKTVTDLAKTFAGAMTKLLHDYPELKEYVDNLFLKKDKTVLEKNITRKIIFEKFLWKCKELGIREYEYPFNTKNMGERALYIYMNELEQEMSNYSISRRNKDARQKYSSTGLGIPVNYPAQRPFSRVQIDGHKIDCILTVQVENQDGEIQMVPIKRIWLLTLIDVATRTILGYHLTVNEEYNRFDILSCIRNAVVPHEKMNFEIPGLHYPEGEGYHSMAMAELSWAVFDSIELDNAMSHHARDSVKQISEYLNAVMNFGPVSTPERRGIIERFFQSLETRGFHRIVSTTGTGISDPRREKCESEATNYCISFQHILELTEVLIAQYNVTPHSSLNNFSPLEVLRQRVERGMVPAYLEPEKQENFTLLSYTVARTVRGSIETGRRPYVQFEGAEYRSDELSSSYDLYGETVSLLINPDDLRTVTAFRNDGSEIGTLYVAGKWAYTKHSLAQRRAISQYIRKNNVLIGPLEDPITIYHDYLNSEARKHKSAGNKLAALNIERTKNRKENTPVININESKSKNNGNTHNMLSEQSLDNMIQSDLFRSLYE</sequence>
<gene>
    <name evidence="2" type="ORF">SAMN04487772_12910</name>
</gene>
<dbReference type="STRING" id="29364.SAMN04487772_12910"/>
<organism evidence="2 3">
    <name type="scientific">[Clostridium] polysaccharolyticum</name>
    <dbReference type="NCBI Taxonomy" id="29364"/>
    <lineage>
        <taxon>Bacteria</taxon>
        <taxon>Bacillati</taxon>
        <taxon>Bacillota</taxon>
        <taxon>Clostridia</taxon>
        <taxon>Lachnospirales</taxon>
        <taxon>Lachnospiraceae</taxon>
    </lineage>
</organism>
<reference evidence="2" key="1">
    <citation type="submission" date="2016-10" db="EMBL/GenBank/DDBJ databases">
        <authorList>
            <person name="de Groot N.N."/>
        </authorList>
    </citation>
    <scope>NUCLEOTIDE SEQUENCE [LARGE SCALE GENOMIC DNA]</scope>
    <source>
        <strain evidence="2">DSM 1801</strain>
    </source>
</reference>
<evidence type="ECO:0000313" key="3">
    <source>
        <dbReference type="Proteomes" id="UP000199800"/>
    </source>
</evidence>
<feature type="domain" description="Integrase catalytic" evidence="1">
    <location>
        <begin position="216"/>
        <end position="444"/>
    </location>
</feature>
<evidence type="ECO:0000259" key="1">
    <source>
        <dbReference type="PROSITE" id="PS50994"/>
    </source>
</evidence>
<dbReference type="PROSITE" id="PS50994">
    <property type="entry name" value="INTEGRASE"/>
    <property type="match status" value="1"/>
</dbReference>
<dbReference type="OrthoDB" id="8736397at2"/>
<dbReference type="GO" id="GO:0003676">
    <property type="term" value="F:nucleic acid binding"/>
    <property type="evidence" value="ECO:0007669"/>
    <property type="project" value="InterPro"/>
</dbReference>
<keyword evidence="3" id="KW-1185">Reference proteome</keyword>
<dbReference type="InterPro" id="IPR036397">
    <property type="entry name" value="RNaseH_sf"/>
</dbReference>
<accession>A0A1I0FC02</accession>
<evidence type="ECO:0000313" key="2">
    <source>
        <dbReference type="EMBL" id="SET54861.1"/>
    </source>
</evidence>